<dbReference type="RefSeq" id="WP_131280466.1">
    <property type="nucleotide sequence ID" value="NZ_CP031395.1"/>
</dbReference>
<dbReference type="SUPFAM" id="SSF51206">
    <property type="entry name" value="cAMP-binding domain-like"/>
    <property type="match status" value="1"/>
</dbReference>
<accession>A0A4P6UJ97</accession>
<dbReference type="InterPro" id="IPR050397">
    <property type="entry name" value="Env_Response_Regulators"/>
</dbReference>
<evidence type="ECO:0000256" key="3">
    <source>
        <dbReference type="ARBA" id="ARBA00023163"/>
    </source>
</evidence>
<dbReference type="InterPro" id="IPR018490">
    <property type="entry name" value="cNMP-bd_dom_sf"/>
</dbReference>
<dbReference type="AlphaFoldDB" id="A0A4P6UJ97"/>
<dbReference type="CDD" id="cd00092">
    <property type="entry name" value="HTH_CRP"/>
    <property type="match status" value="1"/>
</dbReference>
<feature type="domain" description="Cyclic nucleotide-binding" evidence="4">
    <location>
        <begin position="52"/>
        <end position="107"/>
    </location>
</feature>
<dbReference type="InterPro" id="IPR000595">
    <property type="entry name" value="cNMP-bd_dom"/>
</dbReference>
<dbReference type="PRINTS" id="PR00034">
    <property type="entry name" value="HTHCRP"/>
</dbReference>
<protein>
    <submittedName>
        <fullName evidence="6">Crp/Fnr family transcriptional regulator</fullName>
    </submittedName>
</protein>
<dbReference type="PROSITE" id="PS51063">
    <property type="entry name" value="HTH_CRP_2"/>
    <property type="match status" value="1"/>
</dbReference>
<dbReference type="InterPro" id="IPR036388">
    <property type="entry name" value="WH-like_DNA-bd_sf"/>
</dbReference>
<dbReference type="GO" id="GO:0003700">
    <property type="term" value="F:DNA-binding transcription factor activity"/>
    <property type="evidence" value="ECO:0007669"/>
    <property type="project" value="TreeGrafter"/>
</dbReference>
<dbReference type="GO" id="GO:0003677">
    <property type="term" value="F:DNA binding"/>
    <property type="evidence" value="ECO:0007669"/>
    <property type="project" value="UniProtKB-KW"/>
</dbReference>
<dbReference type="Pfam" id="PF13545">
    <property type="entry name" value="HTH_Crp_2"/>
    <property type="match status" value="1"/>
</dbReference>
<evidence type="ECO:0000259" key="4">
    <source>
        <dbReference type="PROSITE" id="PS50042"/>
    </source>
</evidence>
<evidence type="ECO:0000313" key="7">
    <source>
        <dbReference type="Proteomes" id="UP000292939"/>
    </source>
</evidence>
<evidence type="ECO:0000256" key="2">
    <source>
        <dbReference type="ARBA" id="ARBA00023125"/>
    </source>
</evidence>
<dbReference type="PANTHER" id="PTHR24567:SF75">
    <property type="entry name" value="FUMARATE AND NITRATE REDUCTION REGULATORY PROTEIN"/>
    <property type="match status" value="1"/>
</dbReference>
<dbReference type="SMART" id="SM00100">
    <property type="entry name" value="cNMP"/>
    <property type="match status" value="1"/>
</dbReference>
<proteinExistence type="predicted"/>
<dbReference type="EMBL" id="CP031395">
    <property type="protein sequence ID" value="QBK05418.1"/>
    <property type="molecule type" value="Genomic_DNA"/>
</dbReference>
<dbReference type="GO" id="GO:0005829">
    <property type="term" value="C:cytosol"/>
    <property type="evidence" value="ECO:0007669"/>
    <property type="project" value="TreeGrafter"/>
</dbReference>
<keyword evidence="2" id="KW-0238">DNA-binding</keyword>
<dbReference type="Gene3D" id="1.10.10.10">
    <property type="entry name" value="Winged helix-like DNA-binding domain superfamily/Winged helix DNA-binding domain"/>
    <property type="match status" value="1"/>
</dbReference>
<keyword evidence="1" id="KW-0805">Transcription regulation</keyword>
<dbReference type="CDD" id="cd00038">
    <property type="entry name" value="CAP_ED"/>
    <property type="match status" value="1"/>
</dbReference>
<dbReference type="InterPro" id="IPR036390">
    <property type="entry name" value="WH_DNA-bd_sf"/>
</dbReference>
<dbReference type="PANTHER" id="PTHR24567">
    <property type="entry name" value="CRP FAMILY TRANSCRIPTIONAL REGULATORY PROTEIN"/>
    <property type="match status" value="1"/>
</dbReference>
<gene>
    <name evidence="6" type="ORF">DW355_12295</name>
</gene>
<dbReference type="Gene3D" id="2.60.120.10">
    <property type="entry name" value="Jelly Rolls"/>
    <property type="match status" value="1"/>
</dbReference>
<dbReference type="Pfam" id="PF00027">
    <property type="entry name" value="cNMP_binding"/>
    <property type="match status" value="1"/>
</dbReference>
<dbReference type="SUPFAM" id="SSF46785">
    <property type="entry name" value="Winged helix' DNA-binding domain"/>
    <property type="match status" value="1"/>
</dbReference>
<reference evidence="6 7" key="1">
    <citation type="submission" date="2018-07" db="EMBL/GenBank/DDBJ databases">
        <title>Exploring interactions and the metabolic potential of the ultra-small soil bacteria Hylemonella gracilis.</title>
        <authorList>
            <person name="Tyc O."/>
            <person name="Kulkarni P."/>
            <person name="Gawehns F."/>
            <person name="Hundscheid M."/>
            <person name="Zweers H."/>
            <person name="Garbeva P."/>
        </authorList>
    </citation>
    <scope>NUCLEOTIDE SEQUENCE [LARGE SCALE GENOMIC DNA]</scope>
    <source>
        <strain evidence="6 7">NS1</strain>
    </source>
</reference>
<dbReference type="InterPro" id="IPR012318">
    <property type="entry name" value="HTH_CRP"/>
</dbReference>
<dbReference type="PROSITE" id="PS50042">
    <property type="entry name" value="CNMP_BINDING_3"/>
    <property type="match status" value="1"/>
</dbReference>
<dbReference type="SMART" id="SM00419">
    <property type="entry name" value="HTH_CRP"/>
    <property type="match status" value="1"/>
</dbReference>
<evidence type="ECO:0000256" key="1">
    <source>
        <dbReference type="ARBA" id="ARBA00023015"/>
    </source>
</evidence>
<keyword evidence="3" id="KW-0804">Transcription</keyword>
<dbReference type="KEGG" id="hgr:DW355_12295"/>
<evidence type="ECO:0000259" key="5">
    <source>
        <dbReference type="PROSITE" id="PS51063"/>
    </source>
</evidence>
<organism evidence="6 7">
    <name type="scientific">Hylemonella gracilis</name>
    <dbReference type="NCBI Taxonomy" id="80880"/>
    <lineage>
        <taxon>Bacteria</taxon>
        <taxon>Pseudomonadati</taxon>
        <taxon>Pseudomonadota</taxon>
        <taxon>Betaproteobacteria</taxon>
        <taxon>Burkholderiales</taxon>
        <taxon>Comamonadaceae</taxon>
        <taxon>Hylemonella</taxon>
    </lineage>
</organism>
<dbReference type="InterPro" id="IPR014710">
    <property type="entry name" value="RmlC-like_jellyroll"/>
</dbReference>
<feature type="domain" description="HTH crp-type" evidence="5">
    <location>
        <begin position="171"/>
        <end position="247"/>
    </location>
</feature>
<name>A0A4P6UJ97_9BURK</name>
<evidence type="ECO:0000313" key="6">
    <source>
        <dbReference type="EMBL" id="QBK05418.1"/>
    </source>
</evidence>
<sequence>MHAFAAPSETNPVQADLTVADGSDLATTSVAQARLAASRQIPETLSLLSGQLHPKRRVVHAGDVIYRSGERFGNLYVLNSGLCKIVNLATDGREQLASLNFRGDWLGFDGIADGHYSSDAIAMDTGEIWVISYETLLDASRTCPAVLHALHTAMSLAIARERDSLMSVCTLPAVARVADFLLNWADSLAERGIRTDQITLRMTRAEIGNHLGMTLESVSRALSRLARDHVIGFSAQGRRDVRIPDVAALSAFVHRHLSPHAAVLQ</sequence>
<dbReference type="OrthoDB" id="7643467at2"/>
<dbReference type="Proteomes" id="UP000292939">
    <property type="component" value="Chromosome"/>
</dbReference>